<reference evidence="17" key="1">
    <citation type="submission" date="2020-05" db="EMBL/GenBank/DDBJ databases">
        <authorList>
            <person name="Chiriac C."/>
            <person name="Salcher M."/>
            <person name="Ghai R."/>
            <person name="Kavagutti S V."/>
        </authorList>
    </citation>
    <scope>NUCLEOTIDE SEQUENCE</scope>
</reference>
<evidence type="ECO:0000256" key="5">
    <source>
        <dbReference type="ARBA" id="ARBA00012393"/>
    </source>
</evidence>
<dbReference type="EC" id="2.7.7.2" evidence="5"/>
<evidence type="ECO:0000256" key="7">
    <source>
        <dbReference type="ARBA" id="ARBA00022630"/>
    </source>
</evidence>
<dbReference type="InterPro" id="IPR023468">
    <property type="entry name" value="Riboflavin_kinase"/>
</dbReference>
<dbReference type="UniPathway" id="UPA00277">
    <property type="reaction ID" value="UER00407"/>
</dbReference>
<dbReference type="SUPFAM" id="SSF52374">
    <property type="entry name" value="Nucleotidylyl transferase"/>
    <property type="match status" value="1"/>
</dbReference>
<gene>
    <name evidence="17" type="ORF">UFOPK1726_01162</name>
</gene>
<evidence type="ECO:0000256" key="14">
    <source>
        <dbReference type="ARBA" id="ARBA00022840"/>
    </source>
</evidence>
<dbReference type="Gene3D" id="2.40.30.30">
    <property type="entry name" value="Riboflavin kinase-like"/>
    <property type="match status" value="1"/>
</dbReference>
<evidence type="ECO:0000256" key="4">
    <source>
        <dbReference type="ARBA" id="ARBA00012105"/>
    </source>
</evidence>
<evidence type="ECO:0000256" key="3">
    <source>
        <dbReference type="ARBA" id="ARBA00010214"/>
    </source>
</evidence>
<dbReference type="InterPro" id="IPR023465">
    <property type="entry name" value="Riboflavin_kinase_dom_sf"/>
</dbReference>
<keyword evidence="8" id="KW-0288">FMN</keyword>
<keyword evidence="10" id="KW-0548">Nucleotidyltransferase</keyword>
<comment type="similarity">
    <text evidence="3">Belongs to the RibF family.</text>
</comment>
<keyword evidence="7" id="KW-0285">Flavoprotein</keyword>
<keyword evidence="11" id="KW-0547">Nucleotide-binding</keyword>
<dbReference type="GO" id="GO:0005524">
    <property type="term" value="F:ATP binding"/>
    <property type="evidence" value="ECO:0007669"/>
    <property type="project" value="UniProtKB-KW"/>
</dbReference>
<dbReference type="SUPFAM" id="SSF82114">
    <property type="entry name" value="Riboflavin kinase-like"/>
    <property type="match status" value="1"/>
</dbReference>
<sequence length="299" mass="32446">MSKSVVVLGVLDGVHLGHQALLTVAADIAADLDAKVVVVSFDPHPSVVLQKAEVELICSVAERKELLIQHGADRVEILEFNLGRMHQSPTEFIHEILLEKWNAVAVVVGEGYRFGYKAQGTPADIKLAGIETTVVAHKEFNGGRISSTRIRQAIKNGEVAEAALMLGRPFTLVGEIVHGDKRGREFGYPTANLNIAVTQLKPKPGVYAAVAQLDDQLFRAAVSVGANLTFGGIEPRVEAYLLDAELDIYGRLLTLSFVEYLRPMQAFDGVTALIAQMDQDVARVRQLLTGSLSPDSNRN</sequence>
<dbReference type="EC" id="2.7.1.26" evidence="4"/>
<evidence type="ECO:0000259" key="16">
    <source>
        <dbReference type="SMART" id="SM00904"/>
    </source>
</evidence>
<evidence type="ECO:0000256" key="6">
    <source>
        <dbReference type="ARBA" id="ARBA00018483"/>
    </source>
</evidence>
<dbReference type="Pfam" id="PF06574">
    <property type="entry name" value="FAD_syn"/>
    <property type="match status" value="1"/>
</dbReference>
<dbReference type="Gene3D" id="3.40.50.620">
    <property type="entry name" value="HUPs"/>
    <property type="match status" value="1"/>
</dbReference>
<evidence type="ECO:0000313" key="17">
    <source>
        <dbReference type="EMBL" id="CAB4584897.1"/>
    </source>
</evidence>
<evidence type="ECO:0000256" key="8">
    <source>
        <dbReference type="ARBA" id="ARBA00022643"/>
    </source>
</evidence>
<dbReference type="InterPro" id="IPR015865">
    <property type="entry name" value="Riboflavin_kinase_bac/euk"/>
</dbReference>
<comment type="pathway">
    <text evidence="2">Cofactor biosynthesis; FMN biosynthesis; FMN from riboflavin (ATP route): step 1/1.</text>
</comment>
<keyword evidence="9" id="KW-0808">Transferase</keyword>
<evidence type="ECO:0000256" key="13">
    <source>
        <dbReference type="ARBA" id="ARBA00022827"/>
    </source>
</evidence>
<evidence type="ECO:0000256" key="9">
    <source>
        <dbReference type="ARBA" id="ARBA00022679"/>
    </source>
</evidence>
<dbReference type="GO" id="GO:0009231">
    <property type="term" value="P:riboflavin biosynthetic process"/>
    <property type="evidence" value="ECO:0007669"/>
    <property type="project" value="InterPro"/>
</dbReference>
<dbReference type="InterPro" id="IPR014729">
    <property type="entry name" value="Rossmann-like_a/b/a_fold"/>
</dbReference>
<dbReference type="PANTHER" id="PTHR22749">
    <property type="entry name" value="RIBOFLAVIN KINASE/FMN ADENYLYLTRANSFERASE"/>
    <property type="match status" value="1"/>
</dbReference>
<dbReference type="NCBIfam" id="TIGR00083">
    <property type="entry name" value="ribF"/>
    <property type="match status" value="1"/>
</dbReference>
<dbReference type="GO" id="GO:0003919">
    <property type="term" value="F:FMN adenylyltransferase activity"/>
    <property type="evidence" value="ECO:0007669"/>
    <property type="project" value="UniProtKB-EC"/>
</dbReference>
<dbReference type="EMBL" id="CAEZTT010000177">
    <property type="protein sequence ID" value="CAB4584897.1"/>
    <property type="molecule type" value="Genomic_DNA"/>
</dbReference>
<dbReference type="GO" id="GO:0006747">
    <property type="term" value="P:FAD biosynthetic process"/>
    <property type="evidence" value="ECO:0007669"/>
    <property type="project" value="UniProtKB-UniPathway"/>
</dbReference>
<keyword evidence="15" id="KW-0511">Multifunctional enzyme</keyword>
<feature type="domain" description="Riboflavin kinase" evidence="16">
    <location>
        <begin position="165"/>
        <end position="289"/>
    </location>
</feature>
<evidence type="ECO:0000256" key="11">
    <source>
        <dbReference type="ARBA" id="ARBA00022741"/>
    </source>
</evidence>
<organism evidence="17">
    <name type="scientific">freshwater metagenome</name>
    <dbReference type="NCBI Taxonomy" id="449393"/>
    <lineage>
        <taxon>unclassified sequences</taxon>
        <taxon>metagenomes</taxon>
        <taxon>ecological metagenomes</taxon>
    </lineage>
</organism>
<evidence type="ECO:0000256" key="15">
    <source>
        <dbReference type="ARBA" id="ARBA00023268"/>
    </source>
</evidence>
<dbReference type="SMART" id="SM00904">
    <property type="entry name" value="Flavokinase"/>
    <property type="match status" value="1"/>
</dbReference>
<dbReference type="GO" id="GO:0009398">
    <property type="term" value="P:FMN biosynthetic process"/>
    <property type="evidence" value="ECO:0007669"/>
    <property type="project" value="UniProtKB-UniPathway"/>
</dbReference>
<dbReference type="InterPro" id="IPR002606">
    <property type="entry name" value="Riboflavin_kinase_bac"/>
</dbReference>
<dbReference type="CDD" id="cd02064">
    <property type="entry name" value="FAD_synthetase_N"/>
    <property type="match status" value="1"/>
</dbReference>
<dbReference type="InterPro" id="IPR015864">
    <property type="entry name" value="FAD_synthase"/>
</dbReference>
<evidence type="ECO:0000256" key="12">
    <source>
        <dbReference type="ARBA" id="ARBA00022777"/>
    </source>
</evidence>
<dbReference type="PANTHER" id="PTHR22749:SF6">
    <property type="entry name" value="RIBOFLAVIN KINASE"/>
    <property type="match status" value="1"/>
</dbReference>
<comment type="pathway">
    <text evidence="1">Cofactor biosynthesis; FAD biosynthesis; FAD from FMN: step 1/1.</text>
</comment>
<dbReference type="GO" id="GO:0008531">
    <property type="term" value="F:riboflavin kinase activity"/>
    <property type="evidence" value="ECO:0007669"/>
    <property type="project" value="UniProtKB-EC"/>
</dbReference>
<accession>A0A6J6F9M0</accession>
<dbReference type="AlphaFoldDB" id="A0A6J6F9M0"/>
<keyword evidence="14" id="KW-0067">ATP-binding</keyword>
<dbReference type="PIRSF" id="PIRSF004491">
    <property type="entry name" value="FAD_Synth"/>
    <property type="match status" value="1"/>
</dbReference>
<evidence type="ECO:0000256" key="2">
    <source>
        <dbReference type="ARBA" id="ARBA00005201"/>
    </source>
</evidence>
<evidence type="ECO:0000256" key="1">
    <source>
        <dbReference type="ARBA" id="ARBA00004726"/>
    </source>
</evidence>
<name>A0A6J6F9M0_9ZZZZ</name>
<protein>
    <recommendedName>
        <fullName evidence="6">Bifunctional riboflavin kinase/FMN adenylyltransferase</fullName>
        <ecNumber evidence="4">2.7.1.26</ecNumber>
        <ecNumber evidence="5">2.7.7.2</ecNumber>
    </recommendedName>
</protein>
<proteinExistence type="inferred from homology"/>
<keyword evidence="13" id="KW-0274">FAD</keyword>
<dbReference type="UniPathway" id="UPA00276">
    <property type="reaction ID" value="UER00406"/>
</dbReference>
<dbReference type="Pfam" id="PF01687">
    <property type="entry name" value="Flavokinase"/>
    <property type="match status" value="1"/>
</dbReference>
<keyword evidence="12" id="KW-0418">Kinase</keyword>
<evidence type="ECO:0000256" key="10">
    <source>
        <dbReference type="ARBA" id="ARBA00022695"/>
    </source>
</evidence>